<dbReference type="PANTHER" id="PTHR10127:SF794">
    <property type="entry name" value="ZINC METALLOPROTEINASE NAS-22-RELATED"/>
    <property type="match status" value="1"/>
</dbReference>
<comment type="subcellular location">
    <subcellularLocation>
        <location evidence="1 5">Secreted</location>
    </subcellularLocation>
</comment>
<gene>
    <name evidence="9" type="primary">Cbn-nas-21</name>
    <name evidence="9" type="ORF">CAEBREN_08452</name>
</gene>
<dbReference type="InterPro" id="IPR017050">
    <property type="entry name" value="Metallopeptidase_nem"/>
</dbReference>
<accession>G0P9N0</accession>
<dbReference type="EMBL" id="GL380156">
    <property type="protein sequence ID" value="EGT48684.1"/>
    <property type="molecule type" value="Genomic_DNA"/>
</dbReference>
<dbReference type="Gene3D" id="3.40.390.10">
    <property type="entry name" value="Collagenase (Catalytic Domain)"/>
    <property type="match status" value="1"/>
</dbReference>
<evidence type="ECO:0000259" key="8">
    <source>
        <dbReference type="PROSITE" id="PS51864"/>
    </source>
</evidence>
<evidence type="ECO:0000313" key="9">
    <source>
        <dbReference type="EMBL" id="EGT48684.1"/>
    </source>
</evidence>
<feature type="active site" evidence="6">
    <location>
        <position position="139"/>
    </location>
</feature>
<keyword evidence="6 7" id="KW-0645">Protease</keyword>
<dbReference type="GO" id="GO:0018996">
    <property type="term" value="P:molting cycle, collagen and cuticulin-based cuticle"/>
    <property type="evidence" value="ECO:0007669"/>
    <property type="project" value="InterPro"/>
</dbReference>
<dbReference type="PROSITE" id="PS51864">
    <property type="entry name" value="ASTACIN"/>
    <property type="match status" value="1"/>
</dbReference>
<dbReference type="InParanoid" id="G0P9N0"/>
<feature type="chain" id="PRO_5005130748" description="Zinc metalloproteinase" evidence="5 7">
    <location>
        <begin position="24"/>
        <end position="401"/>
    </location>
</feature>
<sequence>MNYFITVIFYFLLANTLLHRFYAEEVVLRVGEKTVNYGRTKRQAYLRESWPNFNKWPEGIVNYYFDKGTFDTRLTNSVLQATEKISAHTCIVFSRRPADFMLKVQTDGKKCEAAIGRVYPDQHLSVPLSCYSAGSICHELIHVLGFIHSHQRMDRDEYLKLNISASSTPTWSAEFSNMQYRKYANQILLVPYDYGSVMQYSDEDDEYNPKNPEYHRTMGSNIVSFYDYLMINLHYECYCSANFEIDCKHYGYPNPSNCHECNCPLGFGGLDCSERPEPGETLTAVEEWRNTKVSLDAGYTNIGNDTKFQQIDYVYQYLWITAPVNKTIEIDLKELSGVKCDYGCKEGGIEVKTHPDPRMTSPRACCSDEKQIYKSQNNPTIVMFYNLKGLNEYKLSYRFID</sequence>
<dbReference type="InterPro" id="IPR001506">
    <property type="entry name" value="Peptidase_M12A"/>
</dbReference>
<feature type="binding site" evidence="6">
    <location>
        <position position="138"/>
    </location>
    <ligand>
        <name>Zn(2+)</name>
        <dbReference type="ChEBI" id="CHEBI:29105"/>
        <note>catalytic</note>
    </ligand>
</feature>
<organism evidence="10">
    <name type="scientific">Caenorhabditis brenneri</name>
    <name type="common">Nematode worm</name>
    <dbReference type="NCBI Taxonomy" id="135651"/>
    <lineage>
        <taxon>Eukaryota</taxon>
        <taxon>Metazoa</taxon>
        <taxon>Ecdysozoa</taxon>
        <taxon>Nematoda</taxon>
        <taxon>Chromadorea</taxon>
        <taxon>Rhabditida</taxon>
        <taxon>Rhabditina</taxon>
        <taxon>Rhabditomorpha</taxon>
        <taxon>Rhabditoidea</taxon>
        <taxon>Rhabditidae</taxon>
        <taxon>Peloderinae</taxon>
        <taxon>Caenorhabditis</taxon>
    </lineage>
</organism>
<evidence type="ECO:0000256" key="3">
    <source>
        <dbReference type="ARBA" id="ARBA00023157"/>
    </source>
</evidence>
<evidence type="ECO:0000256" key="4">
    <source>
        <dbReference type="ARBA" id="ARBA00023180"/>
    </source>
</evidence>
<dbReference type="SUPFAM" id="SSF55486">
    <property type="entry name" value="Metalloproteases ('zincins'), catalytic domain"/>
    <property type="match status" value="1"/>
</dbReference>
<comment type="cofactor">
    <cofactor evidence="6 7">
        <name>Zn(2+)</name>
        <dbReference type="ChEBI" id="CHEBI:29105"/>
    </cofactor>
    <text evidence="6 7">Binds 1 zinc ion per subunit.</text>
</comment>
<dbReference type="PRINTS" id="PR00480">
    <property type="entry name" value="ASTACIN"/>
</dbReference>
<comment type="caution">
    <text evidence="6">Lacks conserved residue(s) required for the propagation of feature annotation.</text>
</comment>
<dbReference type="STRING" id="135651.G0P9N0"/>
<keyword evidence="5 7" id="KW-0732">Signal</keyword>
<evidence type="ECO:0000313" key="10">
    <source>
        <dbReference type="Proteomes" id="UP000008068"/>
    </source>
</evidence>
<dbReference type="InterPro" id="IPR024079">
    <property type="entry name" value="MetalloPept_cat_dom_sf"/>
</dbReference>
<proteinExistence type="predicted"/>
<dbReference type="OrthoDB" id="5850939at2759"/>
<keyword evidence="2 5" id="KW-0964">Secreted</keyword>
<feature type="binding site" evidence="6">
    <location>
        <position position="148"/>
    </location>
    <ligand>
        <name>Zn(2+)</name>
        <dbReference type="ChEBI" id="CHEBI:29105"/>
        <note>catalytic</note>
    </ligand>
</feature>
<dbReference type="GO" id="GO:0005576">
    <property type="term" value="C:extracellular region"/>
    <property type="evidence" value="ECO:0007669"/>
    <property type="project" value="UniProtKB-SubCell"/>
</dbReference>
<dbReference type="HOGENOM" id="CLU_017286_1_1_1"/>
<evidence type="ECO:0000256" key="1">
    <source>
        <dbReference type="ARBA" id="ARBA00004613"/>
    </source>
</evidence>
<dbReference type="GO" id="GO:0004222">
    <property type="term" value="F:metalloendopeptidase activity"/>
    <property type="evidence" value="ECO:0007669"/>
    <property type="project" value="UniProtKB-UniRule"/>
</dbReference>
<evidence type="ECO:0000256" key="2">
    <source>
        <dbReference type="ARBA" id="ARBA00022525"/>
    </source>
</evidence>
<dbReference type="GO" id="GO:0006508">
    <property type="term" value="P:proteolysis"/>
    <property type="evidence" value="ECO:0007669"/>
    <property type="project" value="UniProtKB-KW"/>
</dbReference>
<protein>
    <recommendedName>
        <fullName evidence="5">Zinc metalloproteinase</fullName>
    </recommendedName>
</protein>
<dbReference type="PANTHER" id="PTHR10127">
    <property type="entry name" value="DISCOIDIN, CUB, EGF, LAMININ , AND ZINC METALLOPROTEASE DOMAIN CONTAINING"/>
    <property type="match status" value="1"/>
</dbReference>
<dbReference type="eggNOG" id="KOG3714">
    <property type="taxonomic scope" value="Eukaryota"/>
</dbReference>
<dbReference type="Pfam" id="PF01400">
    <property type="entry name" value="Astacin"/>
    <property type="match status" value="1"/>
</dbReference>
<feature type="domain" description="Peptidase M12A" evidence="8">
    <location>
        <begin position="43"/>
        <end position="240"/>
    </location>
</feature>
<keyword evidence="6 7" id="KW-0479">Metal-binding</keyword>
<dbReference type="PIRSF" id="PIRSF036365">
    <property type="entry name" value="Astacin_nematoda"/>
    <property type="match status" value="1"/>
</dbReference>
<evidence type="ECO:0000256" key="5">
    <source>
        <dbReference type="PIRNR" id="PIRNR036365"/>
    </source>
</evidence>
<dbReference type="AlphaFoldDB" id="G0P9N0"/>
<keyword evidence="10" id="KW-1185">Reference proteome</keyword>
<dbReference type="InterPro" id="IPR006026">
    <property type="entry name" value="Peptidase_Metallo"/>
</dbReference>
<keyword evidence="6 7" id="KW-0862">Zinc</keyword>
<evidence type="ECO:0000256" key="7">
    <source>
        <dbReference type="RuleBase" id="RU361183"/>
    </source>
</evidence>
<keyword evidence="6 7" id="KW-0482">Metalloprotease</keyword>
<dbReference type="GO" id="GO:0008270">
    <property type="term" value="F:zinc ion binding"/>
    <property type="evidence" value="ECO:0007669"/>
    <property type="project" value="UniProtKB-UniRule"/>
</dbReference>
<feature type="binding site" evidence="6">
    <location>
        <position position="142"/>
    </location>
    <ligand>
        <name>Zn(2+)</name>
        <dbReference type="ChEBI" id="CHEBI:29105"/>
        <note>catalytic</note>
    </ligand>
</feature>
<dbReference type="Proteomes" id="UP000008068">
    <property type="component" value="Unassembled WGS sequence"/>
</dbReference>
<feature type="signal peptide" evidence="5 7">
    <location>
        <begin position="1"/>
        <end position="23"/>
    </location>
</feature>
<reference evidence="10" key="1">
    <citation type="submission" date="2011-07" db="EMBL/GenBank/DDBJ databases">
        <authorList>
            <consortium name="Caenorhabditis brenneri Sequencing and Analysis Consortium"/>
            <person name="Wilson R.K."/>
        </authorList>
    </citation>
    <scope>NUCLEOTIDE SEQUENCE [LARGE SCALE GENOMIC DNA]</scope>
    <source>
        <strain evidence="10">PB2801</strain>
    </source>
</reference>
<dbReference type="SMART" id="SM00235">
    <property type="entry name" value="ZnMc"/>
    <property type="match status" value="1"/>
</dbReference>
<keyword evidence="6 7" id="KW-0378">Hydrolase</keyword>
<keyword evidence="4" id="KW-0325">Glycoprotein</keyword>
<name>G0P9N0_CAEBE</name>
<evidence type="ECO:0000256" key="6">
    <source>
        <dbReference type="PROSITE-ProRule" id="PRU01211"/>
    </source>
</evidence>
<keyword evidence="3" id="KW-1015">Disulfide bond</keyword>
<dbReference type="OMA" id="AGSICHE"/>